<dbReference type="OrthoDB" id="3826498at2"/>
<accession>A0A4P7IBX6</accession>
<protein>
    <submittedName>
        <fullName evidence="2">DUF4307 domain-containing protein</fullName>
    </submittedName>
</protein>
<feature type="transmembrane region" description="Helical" evidence="1">
    <location>
        <begin position="49"/>
        <end position="68"/>
    </location>
</feature>
<organism evidence="2 3">
    <name type="scientific">Nocardioides seonyuensis</name>
    <dbReference type="NCBI Taxonomy" id="2518371"/>
    <lineage>
        <taxon>Bacteria</taxon>
        <taxon>Bacillati</taxon>
        <taxon>Actinomycetota</taxon>
        <taxon>Actinomycetes</taxon>
        <taxon>Propionibacteriales</taxon>
        <taxon>Nocardioidaceae</taxon>
        <taxon>Nocardioides</taxon>
    </lineage>
</organism>
<sequence>MAGAGNLGHGRESRADRPALPLRRRLADVTTDLAQRYGAPSPWRRRTGLGLAVVVAVVGLGWLAWAAWFHSTPSVESELVGFNVESDHATSATVHVDLSDDLADSEDATCRLRAYAEDHTMVGELAFTPVDGVNEVVVRTERGATTVEGVGCTAPGQDRPR</sequence>
<keyword evidence="1" id="KW-0812">Transmembrane</keyword>
<dbReference type="Pfam" id="PF14155">
    <property type="entry name" value="DUF4307"/>
    <property type="match status" value="1"/>
</dbReference>
<keyword evidence="1" id="KW-1133">Transmembrane helix</keyword>
<dbReference type="Proteomes" id="UP000294853">
    <property type="component" value="Chromosome"/>
</dbReference>
<dbReference type="KEGG" id="nsn:EXE58_03165"/>
<evidence type="ECO:0000313" key="3">
    <source>
        <dbReference type="Proteomes" id="UP000294853"/>
    </source>
</evidence>
<name>A0A4P7IBX6_9ACTN</name>
<proteinExistence type="predicted"/>
<evidence type="ECO:0000313" key="2">
    <source>
        <dbReference type="EMBL" id="QBX54569.1"/>
    </source>
</evidence>
<reference evidence="2 3" key="1">
    <citation type="submission" date="2019-03" db="EMBL/GenBank/DDBJ databases">
        <title>Three New Species of Nocardioides, Nocardioides euryhalodurans sp. nov., Nocardioides seonyuensis sp. nov. and Nocardioides eburneoflavus sp. nov. Iolated from Soil.</title>
        <authorList>
            <person name="Roh S.G."/>
            <person name="Lee C."/>
            <person name="Kim M.-K."/>
            <person name="Kim S.B."/>
        </authorList>
    </citation>
    <scope>NUCLEOTIDE SEQUENCE [LARGE SCALE GENOMIC DNA]</scope>
    <source>
        <strain evidence="2 3">MMS17-SY207-3</strain>
    </source>
</reference>
<dbReference type="EMBL" id="CP038436">
    <property type="protein sequence ID" value="QBX54569.1"/>
    <property type="molecule type" value="Genomic_DNA"/>
</dbReference>
<dbReference type="InterPro" id="IPR025443">
    <property type="entry name" value="DUF4307"/>
</dbReference>
<dbReference type="AlphaFoldDB" id="A0A4P7IBX6"/>
<keyword evidence="3" id="KW-1185">Reference proteome</keyword>
<evidence type="ECO:0000256" key="1">
    <source>
        <dbReference type="SAM" id="Phobius"/>
    </source>
</evidence>
<gene>
    <name evidence="2" type="ORF">EXE58_03165</name>
</gene>
<keyword evidence="1" id="KW-0472">Membrane</keyword>